<accession>A0AAQ3KDT4</accession>
<dbReference type="AlphaFoldDB" id="A0AAQ3KDT4"/>
<evidence type="ECO:0000256" key="2">
    <source>
        <dbReference type="SAM" id="Phobius"/>
    </source>
</evidence>
<gene>
    <name evidence="3" type="ORF">Cni_G15419</name>
</gene>
<feature type="region of interest" description="Disordered" evidence="1">
    <location>
        <begin position="179"/>
        <end position="198"/>
    </location>
</feature>
<dbReference type="Pfam" id="PF03140">
    <property type="entry name" value="DUF247"/>
    <property type="match status" value="1"/>
</dbReference>
<organism evidence="3 4">
    <name type="scientific">Canna indica</name>
    <name type="common">Indian-shot</name>
    <dbReference type="NCBI Taxonomy" id="4628"/>
    <lineage>
        <taxon>Eukaryota</taxon>
        <taxon>Viridiplantae</taxon>
        <taxon>Streptophyta</taxon>
        <taxon>Embryophyta</taxon>
        <taxon>Tracheophyta</taxon>
        <taxon>Spermatophyta</taxon>
        <taxon>Magnoliopsida</taxon>
        <taxon>Liliopsida</taxon>
        <taxon>Zingiberales</taxon>
        <taxon>Cannaceae</taxon>
        <taxon>Canna</taxon>
    </lineage>
</organism>
<sequence length="492" mass="56323">MISEKILELDQIYEQQLLDDSSVRIIQQTGKEAPPAIDQILEEAFKIWLTLQDATRKHDGEYTIFRVPDNIRLHDNRASDPMIVPIGPYHHVHKRLSFREMEAHKPDCITYLLSEAPHEGGEGELKKRCFSTLKDLETKARSCYSDNTRFMESEHFTEMLLRDSCFIIYLLLSQQEKTEDTEQTKGSRKTTSSPETIRRPLIDTQKLNDIKLDLLKLENQIPFFVIEAIFKFIKPELPPYSLVDLALKFFDDLPLSKAKSTKKPNVDDVHHLLHLMHMSLAPSTMYQTAGSESWDPELPSIVDAPIWIPSAKELQDSGVRFRGKRDPSSILDITFNDGTMEIPILHIYNSTALLISNFVAFEKCFTNAGACITSYVAFLNCLMHSEADVRLLHLNGVVINKMSTDKKVAELFSCICPQGPIASKPNHLHTLFIKVADHHTRKKNRWMAEAKRKYWSSPWVSLSVAGGLCLLFLTFLQTTFTIIQTTHDLKRH</sequence>
<keyword evidence="2" id="KW-1133">Transmembrane helix</keyword>
<feature type="transmembrane region" description="Helical" evidence="2">
    <location>
        <begin position="459"/>
        <end position="483"/>
    </location>
</feature>
<keyword evidence="2" id="KW-0472">Membrane</keyword>
<evidence type="ECO:0000313" key="4">
    <source>
        <dbReference type="Proteomes" id="UP001327560"/>
    </source>
</evidence>
<keyword evidence="2" id="KW-0812">Transmembrane</keyword>
<dbReference type="Proteomes" id="UP001327560">
    <property type="component" value="Chromosome 5"/>
</dbReference>
<proteinExistence type="predicted"/>
<protein>
    <submittedName>
        <fullName evidence="3">UPF0481 protein</fullName>
    </submittedName>
</protein>
<dbReference type="InterPro" id="IPR004158">
    <property type="entry name" value="DUF247_pln"/>
</dbReference>
<dbReference type="PANTHER" id="PTHR31170:SF25">
    <property type="entry name" value="BNAA09G04570D PROTEIN"/>
    <property type="match status" value="1"/>
</dbReference>
<name>A0AAQ3KDT4_9LILI</name>
<evidence type="ECO:0000256" key="1">
    <source>
        <dbReference type="SAM" id="MobiDB-lite"/>
    </source>
</evidence>
<reference evidence="3 4" key="1">
    <citation type="submission" date="2023-10" db="EMBL/GenBank/DDBJ databases">
        <title>Chromosome-scale genome assembly provides insights into flower coloration mechanisms of Canna indica.</title>
        <authorList>
            <person name="Li C."/>
        </authorList>
    </citation>
    <scope>NUCLEOTIDE SEQUENCE [LARGE SCALE GENOMIC DNA]</scope>
    <source>
        <tissue evidence="3">Flower</tissue>
    </source>
</reference>
<keyword evidence="4" id="KW-1185">Reference proteome</keyword>
<dbReference type="EMBL" id="CP136894">
    <property type="protein sequence ID" value="WOL06685.1"/>
    <property type="molecule type" value="Genomic_DNA"/>
</dbReference>
<dbReference type="PANTHER" id="PTHR31170">
    <property type="entry name" value="BNAC04G53230D PROTEIN"/>
    <property type="match status" value="1"/>
</dbReference>
<evidence type="ECO:0000313" key="3">
    <source>
        <dbReference type="EMBL" id="WOL06685.1"/>
    </source>
</evidence>